<feature type="transmembrane region" description="Helical" evidence="1">
    <location>
        <begin position="38"/>
        <end position="58"/>
    </location>
</feature>
<keyword evidence="1" id="KW-0472">Membrane</keyword>
<dbReference type="EMBL" id="LR796170">
    <property type="protein sequence ID" value="CAB4123345.1"/>
    <property type="molecule type" value="Genomic_DNA"/>
</dbReference>
<protein>
    <submittedName>
        <fullName evidence="2">Uncharacterized protein</fullName>
    </submittedName>
</protein>
<proteinExistence type="predicted"/>
<organism evidence="2">
    <name type="scientific">uncultured Caudovirales phage</name>
    <dbReference type="NCBI Taxonomy" id="2100421"/>
    <lineage>
        <taxon>Viruses</taxon>
        <taxon>Duplodnaviria</taxon>
        <taxon>Heunggongvirae</taxon>
        <taxon>Uroviricota</taxon>
        <taxon>Caudoviricetes</taxon>
        <taxon>Peduoviridae</taxon>
        <taxon>Maltschvirus</taxon>
        <taxon>Maltschvirus maltsch</taxon>
    </lineage>
</organism>
<evidence type="ECO:0000256" key="1">
    <source>
        <dbReference type="SAM" id="Phobius"/>
    </source>
</evidence>
<keyword evidence="1" id="KW-0812">Transmembrane</keyword>
<evidence type="ECO:0000313" key="2">
    <source>
        <dbReference type="EMBL" id="CAB4123345.1"/>
    </source>
</evidence>
<reference evidence="2" key="1">
    <citation type="submission" date="2020-04" db="EMBL/GenBank/DDBJ databases">
        <authorList>
            <person name="Chiriac C."/>
            <person name="Salcher M."/>
            <person name="Ghai R."/>
            <person name="Kavagutti S V."/>
        </authorList>
    </citation>
    <scope>NUCLEOTIDE SEQUENCE</scope>
</reference>
<gene>
    <name evidence="2" type="ORF">UFOVP40_23</name>
</gene>
<sequence>MNDSKPWYLSKTLWFNIICAALAALESNTGILQPFLPVNFYSALAVGLPVVNGVLRVITTKGLTA</sequence>
<feature type="transmembrane region" description="Helical" evidence="1">
    <location>
        <begin position="12"/>
        <end position="32"/>
    </location>
</feature>
<name>A0A6J5KPU5_9CAUD</name>
<accession>A0A6J5KPU5</accession>
<keyword evidence="1" id="KW-1133">Transmembrane helix</keyword>